<dbReference type="AlphaFoldDB" id="A0A6A5Z4J6"/>
<protein>
    <recommendedName>
        <fullName evidence="4">BZIP domain-containing protein</fullName>
    </recommendedName>
</protein>
<feature type="compositionally biased region" description="Basic and acidic residues" evidence="1">
    <location>
        <begin position="17"/>
        <end position="30"/>
    </location>
</feature>
<evidence type="ECO:0000256" key="1">
    <source>
        <dbReference type="SAM" id="MobiDB-lite"/>
    </source>
</evidence>
<dbReference type="Proteomes" id="UP000799770">
    <property type="component" value="Unassembled WGS sequence"/>
</dbReference>
<feature type="compositionally biased region" description="Low complexity" evidence="1">
    <location>
        <begin position="80"/>
        <end position="94"/>
    </location>
</feature>
<dbReference type="EMBL" id="ML977328">
    <property type="protein sequence ID" value="KAF2113348.1"/>
    <property type="molecule type" value="Genomic_DNA"/>
</dbReference>
<feature type="compositionally biased region" description="Polar residues" evidence="1">
    <location>
        <begin position="59"/>
        <end position="79"/>
    </location>
</feature>
<organism evidence="2 3">
    <name type="scientific">Lophiotrema nucula</name>
    <dbReference type="NCBI Taxonomy" id="690887"/>
    <lineage>
        <taxon>Eukaryota</taxon>
        <taxon>Fungi</taxon>
        <taxon>Dikarya</taxon>
        <taxon>Ascomycota</taxon>
        <taxon>Pezizomycotina</taxon>
        <taxon>Dothideomycetes</taxon>
        <taxon>Pleosporomycetidae</taxon>
        <taxon>Pleosporales</taxon>
        <taxon>Lophiotremataceae</taxon>
        <taxon>Lophiotrema</taxon>
    </lineage>
</organism>
<proteinExistence type="predicted"/>
<dbReference type="PANTHER" id="PTHR38116:SF9">
    <property type="entry name" value="BZIP DOMAIN-CONTAINING PROTEIN"/>
    <property type="match status" value="1"/>
</dbReference>
<feature type="region of interest" description="Disordered" evidence="1">
    <location>
        <begin position="1"/>
        <end position="101"/>
    </location>
</feature>
<sequence>MARKTNNPDDDDWSNIEDPKRRKQIQDRLAQRARRKRLREAKGNAKQATTAPETEKQNDTQSSENNHVSTSGPQDQLITSESCSSLSSLSPSSRASREHSCSMTGNMGLLPFDLGDISFCANMLGSAGSPYHQTPHPHTVFSALYINGQILGLSCSTTIPAKSKQASDDIPLTLRPTTLQLSTIHPLWIDRLPLARLRDNLITMTGIMDEELFLKDVFLGPSFTITPGFATWDPDGWKMEKSFAEKWGYLLL</sequence>
<gene>
    <name evidence="2" type="ORF">BDV96DRAFT_121725</name>
</gene>
<evidence type="ECO:0000313" key="2">
    <source>
        <dbReference type="EMBL" id="KAF2113348.1"/>
    </source>
</evidence>
<dbReference type="InterPro" id="IPR021833">
    <property type="entry name" value="DUF3425"/>
</dbReference>
<dbReference type="PANTHER" id="PTHR38116">
    <property type="entry name" value="CHROMOSOME 7, WHOLE GENOME SHOTGUN SEQUENCE"/>
    <property type="match status" value="1"/>
</dbReference>
<evidence type="ECO:0008006" key="4">
    <source>
        <dbReference type="Google" id="ProtNLM"/>
    </source>
</evidence>
<keyword evidence="3" id="KW-1185">Reference proteome</keyword>
<name>A0A6A5Z4J6_9PLEO</name>
<evidence type="ECO:0000313" key="3">
    <source>
        <dbReference type="Proteomes" id="UP000799770"/>
    </source>
</evidence>
<accession>A0A6A5Z4J6</accession>
<dbReference type="Pfam" id="PF11905">
    <property type="entry name" value="DUF3425"/>
    <property type="match status" value="1"/>
</dbReference>
<dbReference type="OrthoDB" id="2245989at2759"/>
<reference evidence="2" key="1">
    <citation type="journal article" date="2020" name="Stud. Mycol.">
        <title>101 Dothideomycetes genomes: a test case for predicting lifestyles and emergence of pathogens.</title>
        <authorList>
            <person name="Haridas S."/>
            <person name="Albert R."/>
            <person name="Binder M."/>
            <person name="Bloem J."/>
            <person name="Labutti K."/>
            <person name="Salamov A."/>
            <person name="Andreopoulos B."/>
            <person name="Baker S."/>
            <person name="Barry K."/>
            <person name="Bills G."/>
            <person name="Bluhm B."/>
            <person name="Cannon C."/>
            <person name="Castanera R."/>
            <person name="Culley D."/>
            <person name="Daum C."/>
            <person name="Ezra D."/>
            <person name="Gonzalez J."/>
            <person name="Henrissat B."/>
            <person name="Kuo A."/>
            <person name="Liang C."/>
            <person name="Lipzen A."/>
            <person name="Lutzoni F."/>
            <person name="Magnuson J."/>
            <person name="Mondo S."/>
            <person name="Nolan M."/>
            <person name="Ohm R."/>
            <person name="Pangilinan J."/>
            <person name="Park H.-J."/>
            <person name="Ramirez L."/>
            <person name="Alfaro M."/>
            <person name="Sun H."/>
            <person name="Tritt A."/>
            <person name="Yoshinaga Y."/>
            <person name="Zwiers L.-H."/>
            <person name="Turgeon B."/>
            <person name="Goodwin S."/>
            <person name="Spatafora J."/>
            <person name="Crous P."/>
            <person name="Grigoriev I."/>
        </authorList>
    </citation>
    <scope>NUCLEOTIDE SEQUENCE</scope>
    <source>
        <strain evidence="2">CBS 627.86</strain>
    </source>
</reference>